<evidence type="ECO:0000313" key="4">
    <source>
        <dbReference type="EMBL" id="MBB5068367.1"/>
    </source>
</evidence>
<dbReference type="InterPro" id="IPR050109">
    <property type="entry name" value="HTH-type_TetR-like_transc_reg"/>
</dbReference>
<dbReference type="GO" id="GO:0000976">
    <property type="term" value="F:transcription cis-regulatory region binding"/>
    <property type="evidence" value="ECO:0007669"/>
    <property type="project" value="TreeGrafter"/>
</dbReference>
<dbReference type="InterPro" id="IPR009057">
    <property type="entry name" value="Homeodomain-like_sf"/>
</dbReference>
<dbReference type="EMBL" id="JACHIV010000001">
    <property type="protein sequence ID" value="MBB5068367.1"/>
    <property type="molecule type" value="Genomic_DNA"/>
</dbReference>
<sequence>MVRENAGGGRRYAGLAPAERARQRRTALLDAAEDLFGTQGYRATSVKQVCTRAGLTERYFYESFRGREAALVAVYDHLVDGLRSATLNSIAGVARSEFADRGLAAFIDFLTADERRAKIVLIEVVGVSPELEVRRHAVLTEFAGLVAEMWLASEEVTALHRTTAMGLVGGVNYLLVDWLNTGTPQRPAELLAACKVLFLGAKEQLASGSSPARPA</sequence>
<dbReference type="PANTHER" id="PTHR30055">
    <property type="entry name" value="HTH-TYPE TRANSCRIPTIONAL REGULATOR RUTR"/>
    <property type="match status" value="1"/>
</dbReference>
<feature type="domain" description="HTH tetR-type" evidence="3">
    <location>
        <begin position="22"/>
        <end position="82"/>
    </location>
</feature>
<dbReference type="PRINTS" id="PR00455">
    <property type="entry name" value="HTHTETR"/>
</dbReference>
<gene>
    <name evidence="4" type="ORF">BJ969_001455</name>
</gene>
<organism evidence="4 5">
    <name type="scientific">Saccharopolyspora gloriosae</name>
    <dbReference type="NCBI Taxonomy" id="455344"/>
    <lineage>
        <taxon>Bacteria</taxon>
        <taxon>Bacillati</taxon>
        <taxon>Actinomycetota</taxon>
        <taxon>Actinomycetes</taxon>
        <taxon>Pseudonocardiales</taxon>
        <taxon>Pseudonocardiaceae</taxon>
        <taxon>Saccharopolyspora</taxon>
    </lineage>
</organism>
<name>A0A840NJB2_9PSEU</name>
<dbReference type="PROSITE" id="PS50977">
    <property type="entry name" value="HTH_TETR_2"/>
    <property type="match status" value="1"/>
</dbReference>
<dbReference type="GO" id="GO:0003700">
    <property type="term" value="F:DNA-binding transcription factor activity"/>
    <property type="evidence" value="ECO:0007669"/>
    <property type="project" value="TreeGrafter"/>
</dbReference>
<proteinExistence type="predicted"/>
<dbReference type="Pfam" id="PF00440">
    <property type="entry name" value="TetR_N"/>
    <property type="match status" value="1"/>
</dbReference>
<dbReference type="InterPro" id="IPR001647">
    <property type="entry name" value="HTH_TetR"/>
</dbReference>
<feature type="DNA-binding region" description="H-T-H motif" evidence="2">
    <location>
        <begin position="45"/>
        <end position="64"/>
    </location>
</feature>
<accession>A0A840NJB2</accession>
<dbReference type="RefSeq" id="WP_184478064.1">
    <property type="nucleotide sequence ID" value="NZ_JACHIV010000001.1"/>
</dbReference>
<keyword evidence="5" id="KW-1185">Reference proteome</keyword>
<comment type="caution">
    <text evidence="4">The sequence shown here is derived from an EMBL/GenBank/DDBJ whole genome shotgun (WGS) entry which is preliminary data.</text>
</comment>
<protein>
    <submittedName>
        <fullName evidence="4">AcrR family transcriptional regulator</fullName>
    </submittedName>
</protein>
<dbReference type="PANTHER" id="PTHR30055:SF226">
    <property type="entry name" value="HTH-TYPE TRANSCRIPTIONAL REGULATOR PKSA"/>
    <property type="match status" value="1"/>
</dbReference>
<evidence type="ECO:0000256" key="2">
    <source>
        <dbReference type="PROSITE-ProRule" id="PRU00335"/>
    </source>
</evidence>
<evidence type="ECO:0000256" key="1">
    <source>
        <dbReference type="ARBA" id="ARBA00023125"/>
    </source>
</evidence>
<evidence type="ECO:0000259" key="3">
    <source>
        <dbReference type="PROSITE" id="PS50977"/>
    </source>
</evidence>
<dbReference type="SUPFAM" id="SSF46689">
    <property type="entry name" value="Homeodomain-like"/>
    <property type="match status" value="1"/>
</dbReference>
<keyword evidence="1 2" id="KW-0238">DNA-binding</keyword>
<reference evidence="4 5" key="1">
    <citation type="submission" date="2020-08" db="EMBL/GenBank/DDBJ databases">
        <title>Sequencing the genomes of 1000 actinobacteria strains.</title>
        <authorList>
            <person name="Klenk H.-P."/>
        </authorList>
    </citation>
    <scope>NUCLEOTIDE SEQUENCE [LARGE SCALE GENOMIC DNA]</scope>
    <source>
        <strain evidence="4 5">DSM 45582</strain>
    </source>
</reference>
<dbReference type="Proteomes" id="UP000580474">
    <property type="component" value="Unassembled WGS sequence"/>
</dbReference>
<dbReference type="Gene3D" id="1.10.357.10">
    <property type="entry name" value="Tetracycline Repressor, domain 2"/>
    <property type="match status" value="1"/>
</dbReference>
<dbReference type="AlphaFoldDB" id="A0A840NJB2"/>
<evidence type="ECO:0000313" key="5">
    <source>
        <dbReference type="Proteomes" id="UP000580474"/>
    </source>
</evidence>